<keyword evidence="10" id="KW-0804">Transcription</keyword>
<dbReference type="CDD" id="cd07153">
    <property type="entry name" value="Fur_like"/>
    <property type="match status" value="1"/>
</dbReference>
<dbReference type="SUPFAM" id="SSF46785">
    <property type="entry name" value="Winged helix' DNA-binding domain"/>
    <property type="match status" value="1"/>
</dbReference>
<comment type="subcellular location">
    <subcellularLocation>
        <location evidence="1">Cytoplasm</location>
    </subcellularLocation>
</comment>
<keyword evidence="5" id="KW-0678">Repressor</keyword>
<comment type="caution">
    <text evidence="11">The sequence shown here is derived from an EMBL/GenBank/DDBJ whole genome shotgun (WGS) entry which is preliminary data.</text>
</comment>
<dbReference type="PANTHER" id="PTHR33202:SF2">
    <property type="entry name" value="FERRIC UPTAKE REGULATION PROTEIN"/>
    <property type="match status" value="1"/>
</dbReference>
<evidence type="ECO:0000256" key="2">
    <source>
        <dbReference type="ARBA" id="ARBA00007957"/>
    </source>
</evidence>
<dbReference type="Proteomes" id="UP001072034">
    <property type="component" value="Unassembled WGS sequence"/>
</dbReference>
<gene>
    <name evidence="11" type="ORF">OHJ16_08240</name>
</gene>
<evidence type="ECO:0000256" key="5">
    <source>
        <dbReference type="ARBA" id="ARBA00022491"/>
    </source>
</evidence>
<dbReference type="InterPro" id="IPR036390">
    <property type="entry name" value="WH_DNA-bd_sf"/>
</dbReference>
<sequence length="154" mass="16985">MTMTRSTAGSTAARPRATWQRAAVADILQRTEEFRSAQQIHAALEAEGTRVGLATVYRNLTAMAEAGEVDQVRNAEGETLYRRCHRPEHHHHIVCRSCGHTVEVSGGELEDWITSVSAAHGFTQMEHTAEFFGLCSQCSSSTSTERGPQDERRG</sequence>
<evidence type="ECO:0000313" key="11">
    <source>
        <dbReference type="EMBL" id="MCZ0858033.1"/>
    </source>
</evidence>
<dbReference type="InterPro" id="IPR043135">
    <property type="entry name" value="Fur_C"/>
</dbReference>
<dbReference type="Pfam" id="PF01475">
    <property type="entry name" value="FUR"/>
    <property type="match status" value="1"/>
</dbReference>
<evidence type="ECO:0000256" key="6">
    <source>
        <dbReference type="ARBA" id="ARBA00022723"/>
    </source>
</evidence>
<keyword evidence="4" id="KW-0963">Cytoplasm</keyword>
<evidence type="ECO:0000256" key="9">
    <source>
        <dbReference type="ARBA" id="ARBA00023125"/>
    </source>
</evidence>
<dbReference type="InterPro" id="IPR036388">
    <property type="entry name" value="WH-like_DNA-bd_sf"/>
</dbReference>
<evidence type="ECO:0000256" key="8">
    <source>
        <dbReference type="ARBA" id="ARBA00023015"/>
    </source>
</evidence>
<proteinExistence type="inferred from homology"/>
<evidence type="ECO:0000256" key="1">
    <source>
        <dbReference type="ARBA" id="ARBA00004496"/>
    </source>
</evidence>
<evidence type="ECO:0000256" key="4">
    <source>
        <dbReference type="ARBA" id="ARBA00022490"/>
    </source>
</evidence>
<keyword evidence="9" id="KW-0238">DNA-binding</keyword>
<comment type="subunit">
    <text evidence="3">Homodimer.</text>
</comment>
<name>A0ABT4IAB7_9ACTO</name>
<keyword evidence="7" id="KW-0862">Zinc</keyword>
<evidence type="ECO:0000313" key="12">
    <source>
        <dbReference type="Proteomes" id="UP001072034"/>
    </source>
</evidence>
<comment type="similarity">
    <text evidence="2">Belongs to the Fur family.</text>
</comment>
<dbReference type="RefSeq" id="WP_268917511.1">
    <property type="nucleotide sequence ID" value="NZ_JAPTMY010000015.1"/>
</dbReference>
<evidence type="ECO:0000256" key="10">
    <source>
        <dbReference type="ARBA" id="ARBA00023163"/>
    </source>
</evidence>
<dbReference type="Gene3D" id="1.10.10.10">
    <property type="entry name" value="Winged helix-like DNA-binding domain superfamily/Winged helix DNA-binding domain"/>
    <property type="match status" value="1"/>
</dbReference>
<dbReference type="EMBL" id="JAPTMY010000015">
    <property type="protein sequence ID" value="MCZ0858033.1"/>
    <property type="molecule type" value="Genomic_DNA"/>
</dbReference>
<dbReference type="InterPro" id="IPR002481">
    <property type="entry name" value="FUR"/>
</dbReference>
<keyword evidence="6" id="KW-0479">Metal-binding</keyword>
<organism evidence="11 12">
    <name type="scientific">Actinomyces israelii</name>
    <dbReference type="NCBI Taxonomy" id="1659"/>
    <lineage>
        <taxon>Bacteria</taxon>
        <taxon>Bacillati</taxon>
        <taxon>Actinomycetota</taxon>
        <taxon>Actinomycetes</taxon>
        <taxon>Actinomycetales</taxon>
        <taxon>Actinomycetaceae</taxon>
        <taxon>Actinomyces</taxon>
    </lineage>
</organism>
<dbReference type="Gene3D" id="3.30.1490.190">
    <property type="match status" value="1"/>
</dbReference>
<dbReference type="PANTHER" id="PTHR33202">
    <property type="entry name" value="ZINC UPTAKE REGULATION PROTEIN"/>
    <property type="match status" value="1"/>
</dbReference>
<keyword evidence="12" id="KW-1185">Reference proteome</keyword>
<reference evidence="11" key="1">
    <citation type="submission" date="2022-10" db="EMBL/GenBank/DDBJ databases">
        <title>Genome sequence of Actinomyces israelii ATCC 10048.</title>
        <authorList>
            <person name="Watt R.M."/>
            <person name="Tong W.M."/>
        </authorList>
    </citation>
    <scope>NUCLEOTIDE SEQUENCE</scope>
    <source>
        <strain evidence="11">ATCC 10048</strain>
    </source>
</reference>
<evidence type="ECO:0000256" key="7">
    <source>
        <dbReference type="ARBA" id="ARBA00022833"/>
    </source>
</evidence>
<evidence type="ECO:0000256" key="3">
    <source>
        <dbReference type="ARBA" id="ARBA00011738"/>
    </source>
</evidence>
<protein>
    <submittedName>
        <fullName evidence="11">Transcriptional repressor</fullName>
    </submittedName>
</protein>
<accession>A0ABT4IAB7</accession>
<keyword evidence="8" id="KW-0805">Transcription regulation</keyword>